<keyword evidence="4" id="KW-1185">Reference proteome</keyword>
<dbReference type="AlphaFoldDB" id="A0A542DYS8"/>
<dbReference type="OrthoDB" id="3174529at2"/>
<dbReference type="PROSITE" id="PS51186">
    <property type="entry name" value="GNAT"/>
    <property type="match status" value="1"/>
</dbReference>
<accession>A0A542DYS8</accession>
<dbReference type="Gene3D" id="3.40.630.30">
    <property type="match status" value="1"/>
</dbReference>
<dbReference type="Pfam" id="PF08445">
    <property type="entry name" value="FR47"/>
    <property type="match status" value="1"/>
</dbReference>
<comment type="caution">
    <text evidence="3">The sequence shown here is derived from an EMBL/GenBank/DDBJ whole genome shotgun (WGS) entry which is preliminary data.</text>
</comment>
<name>A0A542DYS8_9MICO</name>
<dbReference type="GO" id="GO:0016747">
    <property type="term" value="F:acyltransferase activity, transferring groups other than amino-acyl groups"/>
    <property type="evidence" value="ECO:0007669"/>
    <property type="project" value="InterPro"/>
</dbReference>
<evidence type="ECO:0000313" key="4">
    <source>
        <dbReference type="Proteomes" id="UP000317893"/>
    </source>
</evidence>
<dbReference type="Proteomes" id="UP000317893">
    <property type="component" value="Unassembled WGS sequence"/>
</dbReference>
<sequence length="314" mass="33363">MDGHGGRLRVTFHDDPAAFLSVAGPVLGADPVTGTVVATIAQRVAHELAGGVDSWEAVGAPFARWWATVHDVPGGTGPGEGPVVGVAMRTAGFERYPAFLLPMPDDAARVLAREVHDRGEELRGLNGALPAVRVCAEETARLLGGSVHLLVRTRLFEARHVDHPAAPDGSLSLAGPGDLEVCAAWFAAFHADADRQAGRRPGEGGEHPPDRDDVARRIERGTVALWRDGQGRPVHLTGWNPPAFGVARIGPVYTPAEHRGRGYAAAAVAATTQRFLDDGVRVCLFTDQANPVSNALYERLGYRPVTDMAQLVVE</sequence>
<dbReference type="InterPro" id="IPR013653">
    <property type="entry name" value="GCN5-like_dom"/>
</dbReference>
<evidence type="ECO:0000313" key="3">
    <source>
        <dbReference type="EMBL" id="TQJ08253.1"/>
    </source>
</evidence>
<dbReference type="EMBL" id="VFMN01000001">
    <property type="protein sequence ID" value="TQJ08253.1"/>
    <property type="molecule type" value="Genomic_DNA"/>
</dbReference>
<dbReference type="InterPro" id="IPR016181">
    <property type="entry name" value="Acyl_CoA_acyltransferase"/>
</dbReference>
<reference evidence="3 4" key="1">
    <citation type="submission" date="2019-06" db="EMBL/GenBank/DDBJ databases">
        <title>Sequencing the genomes of 1000 actinobacteria strains.</title>
        <authorList>
            <person name="Klenk H.-P."/>
        </authorList>
    </citation>
    <scope>NUCLEOTIDE SEQUENCE [LARGE SCALE GENOMIC DNA]</scope>
    <source>
        <strain evidence="3 4">DSM 18607</strain>
    </source>
</reference>
<gene>
    <name evidence="3" type="ORF">FB458_1337</name>
</gene>
<proteinExistence type="predicted"/>
<dbReference type="RefSeq" id="WP_141847792.1">
    <property type="nucleotide sequence ID" value="NZ_BAAAPR010000002.1"/>
</dbReference>
<evidence type="ECO:0000256" key="1">
    <source>
        <dbReference type="SAM" id="MobiDB-lite"/>
    </source>
</evidence>
<protein>
    <submittedName>
        <fullName evidence="3">FR47-like protein</fullName>
    </submittedName>
</protein>
<organism evidence="3 4">
    <name type="scientific">Lapillicoccus jejuensis</name>
    <dbReference type="NCBI Taxonomy" id="402171"/>
    <lineage>
        <taxon>Bacteria</taxon>
        <taxon>Bacillati</taxon>
        <taxon>Actinomycetota</taxon>
        <taxon>Actinomycetes</taxon>
        <taxon>Micrococcales</taxon>
        <taxon>Intrasporangiaceae</taxon>
        <taxon>Lapillicoccus</taxon>
    </lineage>
</organism>
<evidence type="ECO:0000259" key="2">
    <source>
        <dbReference type="PROSITE" id="PS51186"/>
    </source>
</evidence>
<feature type="region of interest" description="Disordered" evidence="1">
    <location>
        <begin position="196"/>
        <end position="216"/>
    </location>
</feature>
<dbReference type="InterPro" id="IPR000182">
    <property type="entry name" value="GNAT_dom"/>
</dbReference>
<feature type="domain" description="N-acetyltransferase" evidence="2">
    <location>
        <begin position="169"/>
        <end position="314"/>
    </location>
</feature>
<dbReference type="SUPFAM" id="SSF55729">
    <property type="entry name" value="Acyl-CoA N-acyltransferases (Nat)"/>
    <property type="match status" value="1"/>
</dbReference>